<comment type="caution">
    <text evidence="2">The sequence shown here is derived from an EMBL/GenBank/DDBJ whole genome shotgun (WGS) entry which is preliminary data.</text>
</comment>
<organism evidence="2 3">
    <name type="scientific">Prevotella denticola CRIS 18C-A</name>
    <dbReference type="NCBI Taxonomy" id="944557"/>
    <lineage>
        <taxon>Bacteria</taxon>
        <taxon>Pseudomonadati</taxon>
        <taxon>Bacteroidota</taxon>
        <taxon>Bacteroidia</taxon>
        <taxon>Bacteroidales</taxon>
        <taxon>Prevotellaceae</taxon>
        <taxon>Prevotella</taxon>
    </lineage>
</organism>
<dbReference type="PANTHER" id="PTHR34585">
    <property type="match status" value="1"/>
</dbReference>
<proteinExistence type="predicted"/>
<sequence length="107" mass="12607">MYSLNKTEMEVIIIEKKTFEKIVSDALALEKQVNALCAMNEGKPTNAWLDGEDVCRRLHISPRRLQTLRNSRRLNYAQIGRKFYYKAKDIEDFLLSCKEETHKQEKI</sequence>
<reference evidence="2 3" key="1">
    <citation type="submission" date="2011-02" db="EMBL/GenBank/DDBJ databases">
        <authorList>
            <person name="Durkin A.S."/>
            <person name="Madupu R."/>
            <person name="Torralba M."/>
            <person name="Gillis M."/>
            <person name="Methe B."/>
            <person name="Sutton G."/>
            <person name="Nelson K.E."/>
        </authorList>
    </citation>
    <scope>NUCLEOTIDE SEQUENCE [LARGE SCALE GENOMIC DNA]</scope>
    <source>
        <strain evidence="2 3">CRIS 18C-A</strain>
    </source>
</reference>
<evidence type="ECO:0000313" key="2">
    <source>
        <dbReference type="EMBL" id="EGC87149.1"/>
    </source>
</evidence>
<gene>
    <name evidence="2" type="ORF">HMPREF9303_2029</name>
</gene>
<dbReference type="Pfam" id="PF12728">
    <property type="entry name" value="HTH_17"/>
    <property type="match status" value="1"/>
</dbReference>
<accession>F0H4T0</accession>
<evidence type="ECO:0000313" key="3">
    <source>
        <dbReference type="Proteomes" id="UP000003155"/>
    </source>
</evidence>
<protein>
    <recommendedName>
        <fullName evidence="1">Helix-turn-helix domain-containing protein</fullName>
    </recommendedName>
</protein>
<feature type="domain" description="Helix-turn-helix" evidence="1">
    <location>
        <begin position="48"/>
        <end position="97"/>
    </location>
</feature>
<dbReference type="Proteomes" id="UP000003155">
    <property type="component" value="Unassembled WGS sequence"/>
</dbReference>
<keyword evidence="3" id="KW-1185">Reference proteome</keyword>
<dbReference type="InterPro" id="IPR041657">
    <property type="entry name" value="HTH_17"/>
</dbReference>
<dbReference type="EMBL" id="AEXO01000022">
    <property type="protein sequence ID" value="EGC87149.1"/>
    <property type="molecule type" value="Genomic_DNA"/>
</dbReference>
<evidence type="ECO:0000259" key="1">
    <source>
        <dbReference type="Pfam" id="PF12728"/>
    </source>
</evidence>
<dbReference type="PANTHER" id="PTHR34585:SF22">
    <property type="entry name" value="HELIX-TURN-HELIX DOMAIN-CONTAINING PROTEIN"/>
    <property type="match status" value="1"/>
</dbReference>
<name>F0H4T0_9BACT</name>
<dbReference type="AlphaFoldDB" id="F0H4T0"/>